<dbReference type="GO" id="GO:0004222">
    <property type="term" value="F:metalloendopeptidase activity"/>
    <property type="evidence" value="ECO:0007669"/>
    <property type="project" value="InterPro"/>
</dbReference>
<comment type="similarity">
    <text evidence="6">Belongs to the peptidase M48 family.</text>
</comment>
<dbReference type="KEGG" id="xbc:ELE36_04895"/>
<keyword evidence="3 6" id="KW-0378">Hydrolase</keyword>
<evidence type="ECO:0000259" key="9">
    <source>
        <dbReference type="Pfam" id="PF01435"/>
    </source>
</evidence>
<reference evidence="10 11" key="1">
    <citation type="submission" date="2019-01" db="EMBL/GenBank/DDBJ databases">
        <title>Pseudolysobacter antarctica gen. nov., sp. nov., isolated from Fildes Peninsula, Antarctica.</title>
        <authorList>
            <person name="Wei Z."/>
            <person name="Peng F."/>
        </authorList>
    </citation>
    <scope>NUCLEOTIDE SEQUENCE [LARGE SCALE GENOMIC DNA]</scope>
    <source>
        <strain evidence="10 11">AQ6-296</strain>
    </source>
</reference>
<organism evidence="10 11">
    <name type="scientific">Pseudolysobacter antarcticus</name>
    <dbReference type="NCBI Taxonomy" id="2511995"/>
    <lineage>
        <taxon>Bacteria</taxon>
        <taxon>Pseudomonadati</taxon>
        <taxon>Pseudomonadota</taxon>
        <taxon>Gammaproteobacteria</taxon>
        <taxon>Lysobacterales</taxon>
        <taxon>Rhodanobacteraceae</taxon>
        <taxon>Pseudolysobacter</taxon>
    </lineage>
</organism>
<feature type="region of interest" description="Disordered" evidence="7">
    <location>
        <begin position="222"/>
        <end position="244"/>
    </location>
</feature>
<evidence type="ECO:0000256" key="6">
    <source>
        <dbReference type="RuleBase" id="RU003983"/>
    </source>
</evidence>
<evidence type="ECO:0000256" key="2">
    <source>
        <dbReference type="ARBA" id="ARBA00022723"/>
    </source>
</evidence>
<evidence type="ECO:0000256" key="5">
    <source>
        <dbReference type="ARBA" id="ARBA00023049"/>
    </source>
</evidence>
<feature type="chain" id="PRO_5019082580" evidence="8">
    <location>
        <begin position="23"/>
        <end position="244"/>
    </location>
</feature>
<dbReference type="PANTHER" id="PTHR22726:SF8">
    <property type="entry name" value="METALLOPROTEASE YCAL"/>
    <property type="match status" value="1"/>
</dbReference>
<evidence type="ECO:0000256" key="7">
    <source>
        <dbReference type="SAM" id="MobiDB-lite"/>
    </source>
</evidence>
<dbReference type="GO" id="GO:0016020">
    <property type="term" value="C:membrane"/>
    <property type="evidence" value="ECO:0007669"/>
    <property type="project" value="TreeGrafter"/>
</dbReference>
<keyword evidence="1 6" id="KW-0645">Protease</keyword>
<keyword evidence="8" id="KW-0732">Signal</keyword>
<evidence type="ECO:0000256" key="8">
    <source>
        <dbReference type="SAM" id="SignalP"/>
    </source>
</evidence>
<feature type="domain" description="Peptidase M48" evidence="9">
    <location>
        <begin position="73"/>
        <end position="240"/>
    </location>
</feature>
<sequence>MKISAKSCLFAFGLSLAGSALAIDFGNALGAGTSAVKGATLSDADVKAQADQACDWLDTHNKVAPAGNKYAARLQKITAGLNNEDGITLNYKAYLVTDVNAFAMANGCVRVFAGLMDIATDDEIRSVIGHEIGHAKLGHTKAKMKAMLMTSAARQGVAATGGKAGALAASELGGFAEGIVNAQFSQKEESEADIYGYQFMVKHKYDTHAMVSMLKKLPAGGGLMSSHPSSPDRAAKIDTMIKKG</sequence>
<dbReference type="GO" id="GO:0051603">
    <property type="term" value="P:proteolysis involved in protein catabolic process"/>
    <property type="evidence" value="ECO:0007669"/>
    <property type="project" value="TreeGrafter"/>
</dbReference>
<keyword evidence="2" id="KW-0479">Metal-binding</keyword>
<dbReference type="CDD" id="cd07334">
    <property type="entry name" value="M48C_loiP_like"/>
    <property type="match status" value="1"/>
</dbReference>
<evidence type="ECO:0000256" key="4">
    <source>
        <dbReference type="ARBA" id="ARBA00022833"/>
    </source>
</evidence>
<dbReference type="Gene3D" id="3.30.2010.10">
    <property type="entry name" value="Metalloproteases ('zincins'), catalytic domain"/>
    <property type="match status" value="1"/>
</dbReference>
<dbReference type="RefSeq" id="WP_129832024.1">
    <property type="nucleotide sequence ID" value="NZ_CP035704.1"/>
</dbReference>
<keyword evidence="4 6" id="KW-0862">Zinc</keyword>
<feature type="compositionally biased region" description="Basic and acidic residues" evidence="7">
    <location>
        <begin position="233"/>
        <end position="244"/>
    </location>
</feature>
<dbReference type="OrthoDB" id="9810445at2"/>
<dbReference type="InterPro" id="IPR051156">
    <property type="entry name" value="Mito/Outer_Membr_Metalloprot"/>
</dbReference>
<comment type="cofactor">
    <cofactor evidence="6">
        <name>Zn(2+)</name>
        <dbReference type="ChEBI" id="CHEBI:29105"/>
    </cofactor>
    <text evidence="6">Binds 1 zinc ion per subunit.</text>
</comment>
<name>A0A411HH51_9GAMM</name>
<protein>
    <submittedName>
        <fullName evidence="10">Peptidase M48</fullName>
    </submittedName>
</protein>
<dbReference type="Pfam" id="PF01435">
    <property type="entry name" value="Peptidase_M48"/>
    <property type="match status" value="1"/>
</dbReference>
<dbReference type="Proteomes" id="UP000291562">
    <property type="component" value="Chromosome"/>
</dbReference>
<evidence type="ECO:0000256" key="3">
    <source>
        <dbReference type="ARBA" id="ARBA00022801"/>
    </source>
</evidence>
<dbReference type="PANTHER" id="PTHR22726">
    <property type="entry name" value="METALLOENDOPEPTIDASE OMA1"/>
    <property type="match status" value="1"/>
</dbReference>
<evidence type="ECO:0000313" key="10">
    <source>
        <dbReference type="EMBL" id="QBB69764.1"/>
    </source>
</evidence>
<evidence type="ECO:0000256" key="1">
    <source>
        <dbReference type="ARBA" id="ARBA00022670"/>
    </source>
</evidence>
<evidence type="ECO:0000313" key="11">
    <source>
        <dbReference type="Proteomes" id="UP000291562"/>
    </source>
</evidence>
<proteinExistence type="inferred from homology"/>
<dbReference type="InterPro" id="IPR001915">
    <property type="entry name" value="Peptidase_M48"/>
</dbReference>
<keyword evidence="11" id="KW-1185">Reference proteome</keyword>
<feature type="signal peptide" evidence="8">
    <location>
        <begin position="1"/>
        <end position="22"/>
    </location>
</feature>
<dbReference type="AlphaFoldDB" id="A0A411HH51"/>
<accession>A0A411HH51</accession>
<keyword evidence="5 6" id="KW-0482">Metalloprotease</keyword>
<gene>
    <name evidence="10" type="ORF">ELE36_04895</name>
</gene>
<dbReference type="EMBL" id="CP035704">
    <property type="protein sequence ID" value="QBB69764.1"/>
    <property type="molecule type" value="Genomic_DNA"/>
</dbReference>
<dbReference type="GO" id="GO:0046872">
    <property type="term" value="F:metal ion binding"/>
    <property type="evidence" value="ECO:0007669"/>
    <property type="project" value="UniProtKB-KW"/>
</dbReference>